<gene>
    <name evidence="1" type="ORF">D5R97_05660</name>
</gene>
<evidence type="ECO:0000313" key="2">
    <source>
        <dbReference type="Proteomes" id="UP000285138"/>
    </source>
</evidence>
<accession>A0A424YE49</accession>
<reference evidence="1 2" key="1">
    <citation type="submission" date="2018-08" db="EMBL/GenBank/DDBJ databases">
        <title>The metabolism and importance of syntrophic acetate oxidation coupled to methane or sulfide production in haloalkaline environments.</title>
        <authorList>
            <person name="Timmers P.H.A."/>
            <person name="Vavourakis C.D."/>
            <person name="Sorokin D.Y."/>
            <person name="Sinninghe Damste J.S."/>
            <person name="Muyzer G."/>
            <person name="Stams A.J.M."/>
            <person name="Plugge C.M."/>
        </authorList>
    </citation>
    <scope>NUCLEOTIDE SEQUENCE [LARGE SCALE GENOMIC DNA]</scope>
    <source>
        <strain evidence="1">MSAO_Bac1</strain>
    </source>
</reference>
<protein>
    <submittedName>
        <fullName evidence="1">Uncharacterized protein</fullName>
    </submittedName>
</protein>
<name>A0A424YE49_9FIRM</name>
<dbReference type="Proteomes" id="UP000285138">
    <property type="component" value="Unassembled WGS sequence"/>
</dbReference>
<proteinExistence type="predicted"/>
<organism evidence="1 2">
    <name type="scientific">Candidatus Syntrophonatronum acetioxidans</name>
    <dbReference type="NCBI Taxonomy" id="1795816"/>
    <lineage>
        <taxon>Bacteria</taxon>
        <taxon>Bacillati</taxon>
        <taxon>Bacillota</taxon>
        <taxon>Clostridia</taxon>
        <taxon>Eubacteriales</taxon>
        <taxon>Syntrophomonadaceae</taxon>
        <taxon>Candidatus Syntrophonatronum</taxon>
    </lineage>
</organism>
<evidence type="ECO:0000313" key="1">
    <source>
        <dbReference type="EMBL" id="RQD75649.1"/>
    </source>
</evidence>
<comment type="caution">
    <text evidence="1">The sequence shown here is derived from an EMBL/GenBank/DDBJ whole genome shotgun (WGS) entry which is preliminary data.</text>
</comment>
<dbReference type="EMBL" id="QZAA01000149">
    <property type="protein sequence ID" value="RQD75649.1"/>
    <property type="molecule type" value="Genomic_DNA"/>
</dbReference>
<sequence length="78" mass="9031">MPKIIGQLQATADKKASSTRTKLWSFEELKNYLSDMESHALGNRLLNIVDWAKLRGALKSLWRSWKTFVIKRVKVRGN</sequence>
<dbReference type="AlphaFoldDB" id="A0A424YE49"/>